<feature type="transmembrane region" description="Helical" evidence="1">
    <location>
        <begin position="140"/>
        <end position="161"/>
    </location>
</feature>
<organism evidence="2 3">
    <name type="scientific">Kribbella antiqua</name>
    <dbReference type="NCBI Taxonomy" id="2512217"/>
    <lineage>
        <taxon>Bacteria</taxon>
        <taxon>Bacillati</taxon>
        <taxon>Actinomycetota</taxon>
        <taxon>Actinomycetes</taxon>
        <taxon>Propionibacteriales</taxon>
        <taxon>Kribbellaceae</taxon>
        <taxon>Kribbella</taxon>
    </lineage>
</organism>
<dbReference type="Proteomes" id="UP000295573">
    <property type="component" value="Unassembled WGS sequence"/>
</dbReference>
<feature type="transmembrane region" description="Helical" evidence="1">
    <location>
        <begin position="170"/>
        <end position="188"/>
    </location>
</feature>
<evidence type="ECO:0000313" key="3">
    <source>
        <dbReference type="Proteomes" id="UP000295573"/>
    </source>
</evidence>
<keyword evidence="1" id="KW-0812">Transmembrane</keyword>
<keyword evidence="1" id="KW-0472">Membrane</keyword>
<sequence>MGLEATSRQMFVTTGIAGLAGLVLVAVSQALVQVGGAEPEFDAPAAEIQRFLEARNETLYAIGTVLGLLAVVALGFFVAGVSTVLREVEDRPAWRSAVALVFGIVFVALLMSPGWELAAYRIDDGVDPQIARYAFDMGNLGFANSWVALAGFLTAAGWITLESRSLPQWLGWLAIVAAVGFVAGRAFWTTPIWLIPYSLFWVWVVVLSIQLIRGRILAR</sequence>
<proteinExistence type="predicted"/>
<reference evidence="2 3" key="1">
    <citation type="journal article" date="2015" name="Stand. Genomic Sci.">
        <title>Genomic Encyclopedia of Bacterial and Archaeal Type Strains, Phase III: the genomes of soil and plant-associated and newly described type strains.</title>
        <authorList>
            <person name="Whitman W.B."/>
            <person name="Woyke T."/>
            <person name="Klenk H.P."/>
            <person name="Zhou Y."/>
            <person name="Lilburn T.G."/>
            <person name="Beck B.J."/>
            <person name="De Vos P."/>
            <person name="Vandamme P."/>
            <person name="Eisen J.A."/>
            <person name="Garrity G."/>
            <person name="Hugenholtz P."/>
            <person name="Kyrpides N.C."/>
        </authorList>
    </citation>
    <scope>NUCLEOTIDE SEQUENCE [LARGE SCALE GENOMIC DNA]</scope>
    <source>
        <strain evidence="2 3">VKM Ac-2541</strain>
    </source>
</reference>
<evidence type="ECO:0000313" key="2">
    <source>
        <dbReference type="EMBL" id="TCO50109.1"/>
    </source>
</evidence>
<evidence type="ECO:0008006" key="4">
    <source>
        <dbReference type="Google" id="ProtNLM"/>
    </source>
</evidence>
<evidence type="ECO:0000256" key="1">
    <source>
        <dbReference type="SAM" id="Phobius"/>
    </source>
</evidence>
<dbReference type="AlphaFoldDB" id="A0A4R2J1C9"/>
<accession>A0A4R2J1C9</accession>
<dbReference type="OrthoDB" id="5007402at2"/>
<feature type="transmembrane region" description="Helical" evidence="1">
    <location>
        <begin position="194"/>
        <end position="212"/>
    </location>
</feature>
<feature type="transmembrane region" description="Helical" evidence="1">
    <location>
        <begin position="12"/>
        <end position="32"/>
    </location>
</feature>
<dbReference type="EMBL" id="SLWR01000002">
    <property type="protein sequence ID" value="TCO50109.1"/>
    <property type="molecule type" value="Genomic_DNA"/>
</dbReference>
<keyword evidence="3" id="KW-1185">Reference proteome</keyword>
<name>A0A4R2J1C9_9ACTN</name>
<gene>
    <name evidence="2" type="ORF">EV646_102182</name>
</gene>
<feature type="transmembrane region" description="Helical" evidence="1">
    <location>
        <begin position="59"/>
        <end position="85"/>
    </location>
</feature>
<feature type="transmembrane region" description="Helical" evidence="1">
    <location>
        <begin position="97"/>
        <end position="120"/>
    </location>
</feature>
<keyword evidence="1" id="KW-1133">Transmembrane helix</keyword>
<comment type="caution">
    <text evidence="2">The sequence shown here is derived from an EMBL/GenBank/DDBJ whole genome shotgun (WGS) entry which is preliminary data.</text>
</comment>
<protein>
    <recommendedName>
        <fullName evidence="4">DUF4386 family protein</fullName>
    </recommendedName>
</protein>
<dbReference type="RefSeq" id="WP_132145204.1">
    <property type="nucleotide sequence ID" value="NZ_SLWR01000002.1"/>
</dbReference>